<gene>
    <name evidence="1" type="ORF">OPDIPICF_02263</name>
</gene>
<proteinExistence type="predicted"/>
<sequence length="68" mass="7298">MEVSADSKKRVCLPIKSFPYPPSAYSQGWSKYSAHASISKNLLIPIFVNIGISNEGGITAIIVAKTDS</sequence>
<protein>
    <submittedName>
        <fullName evidence="1">Uncharacterized protein</fullName>
    </submittedName>
</protein>
<accession>A0A5S9QM18</accession>
<dbReference type="EMBL" id="CACSIO010000034">
    <property type="protein sequence ID" value="CAA0119381.1"/>
    <property type="molecule type" value="Genomic_DNA"/>
</dbReference>
<dbReference type="Proteomes" id="UP000441399">
    <property type="component" value="Unassembled WGS sequence"/>
</dbReference>
<dbReference type="AlphaFoldDB" id="A0A5S9QM18"/>
<organism evidence="1 2">
    <name type="scientific">BD1-7 clade bacterium</name>
    <dbReference type="NCBI Taxonomy" id="2029982"/>
    <lineage>
        <taxon>Bacteria</taxon>
        <taxon>Pseudomonadati</taxon>
        <taxon>Pseudomonadota</taxon>
        <taxon>Gammaproteobacteria</taxon>
        <taxon>Cellvibrionales</taxon>
        <taxon>Spongiibacteraceae</taxon>
        <taxon>BD1-7 clade</taxon>
    </lineage>
</organism>
<name>A0A5S9QM18_9GAMM</name>
<evidence type="ECO:0000313" key="2">
    <source>
        <dbReference type="Proteomes" id="UP000441399"/>
    </source>
</evidence>
<reference evidence="1 2" key="1">
    <citation type="submission" date="2019-11" db="EMBL/GenBank/DDBJ databases">
        <authorList>
            <person name="Holert J."/>
        </authorList>
    </citation>
    <scope>NUCLEOTIDE SEQUENCE [LARGE SCALE GENOMIC DNA]</scope>
    <source>
        <strain evidence="1">SB11_3</strain>
    </source>
</reference>
<keyword evidence="2" id="KW-1185">Reference proteome</keyword>
<evidence type="ECO:0000313" key="1">
    <source>
        <dbReference type="EMBL" id="CAA0119381.1"/>
    </source>
</evidence>